<proteinExistence type="predicted"/>
<comment type="cofactor">
    <cofactor evidence="1">
        <name>Mg(2+)</name>
        <dbReference type="ChEBI" id="CHEBI:18420"/>
    </cofactor>
</comment>
<dbReference type="InterPro" id="IPR036412">
    <property type="entry name" value="HAD-like_sf"/>
</dbReference>
<evidence type="ECO:0000256" key="1">
    <source>
        <dbReference type="ARBA" id="ARBA00001946"/>
    </source>
</evidence>
<accession>A0ABU9HFR3</accession>
<keyword evidence="3" id="KW-0460">Magnesium</keyword>
<dbReference type="PANTHER" id="PTHR46470:SF4">
    <property type="entry name" value="5-AMINO-6-(5-PHOSPHO-D-RIBITYLAMINO)URACIL PHOSPHATASE YIGB"/>
    <property type="match status" value="1"/>
</dbReference>
<comment type="caution">
    <text evidence="4">The sequence shown here is derived from an EMBL/GenBank/DDBJ whole genome shotgun (WGS) entry which is preliminary data.</text>
</comment>
<dbReference type="SFLD" id="SFLDS00003">
    <property type="entry name" value="Haloacid_Dehalogenase"/>
    <property type="match status" value="1"/>
</dbReference>
<gene>
    <name evidence="4" type="ORF">V6255_16605</name>
</gene>
<dbReference type="Gene3D" id="1.20.120.1600">
    <property type="match status" value="1"/>
</dbReference>
<reference evidence="4 5" key="1">
    <citation type="submission" date="2024-02" db="EMBL/GenBank/DDBJ databases">
        <title>Bacteria isolated from the canopy kelp, Nereocystis luetkeana.</title>
        <authorList>
            <person name="Pfister C.A."/>
            <person name="Younker I.T."/>
            <person name="Light S.H."/>
        </authorList>
    </citation>
    <scope>NUCLEOTIDE SEQUENCE [LARGE SCALE GENOMIC DNA]</scope>
    <source>
        <strain evidence="4 5">TI.2.07</strain>
    </source>
</reference>
<evidence type="ECO:0000313" key="4">
    <source>
        <dbReference type="EMBL" id="MEL0660755.1"/>
    </source>
</evidence>
<protein>
    <submittedName>
        <fullName evidence="4">HAD-IA family hydrolase</fullName>
    </submittedName>
</protein>
<dbReference type="InterPro" id="IPR006439">
    <property type="entry name" value="HAD-SF_hydro_IA"/>
</dbReference>
<dbReference type="GO" id="GO:0016787">
    <property type="term" value="F:hydrolase activity"/>
    <property type="evidence" value="ECO:0007669"/>
    <property type="project" value="UniProtKB-KW"/>
</dbReference>
<dbReference type="Proteomes" id="UP001366060">
    <property type="component" value="Unassembled WGS sequence"/>
</dbReference>
<evidence type="ECO:0000256" key="3">
    <source>
        <dbReference type="ARBA" id="ARBA00022842"/>
    </source>
</evidence>
<dbReference type="Gene3D" id="3.40.50.1000">
    <property type="entry name" value="HAD superfamily/HAD-like"/>
    <property type="match status" value="1"/>
</dbReference>
<dbReference type="SUPFAM" id="SSF56784">
    <property type="entry name" value="HAD-like"/>
    <property type="match status" value="1"/>
</dbReference>
<keyword evidence="2 4" id="KW-0378">Hydrolase</keyword>
<dbReference type="SFLD" id="SFLDG01129">
    <property type="entry name" value="C1.5:_HAD__Beta-PGM__Phosphata"/>
    <property type="match status" value="1"/>
</dbReference>
<dbReference type="RefSeq" id="WP_341629150.1">
    <property type="nucleotide sequence ID" value="NZ_JBAKBA010000055.1"/>
</dbReference>
<dbReference type="EMBL" id="JBAKBA010000055">
    <property type="protein sequence ID" value="MEL0660755.1"/>
    <property type="molecule type" value="Genomic_DNA"/>
</dbReference>
<evidence type="ECO:0000313" key="5">
    <source>
        <dbReference type="Proteomes" id="UP001366060"/>
    </source>
</evidence>
<dbReference type="InterPro" id="IPR023214">
    <property type="entry name" value="HAD_sf"/>
</dbReference>
<sequence length="235" mass="26910">MKFYKSLRPFKAISFDLDDTLYDNHPVIKKAEADFLVYLTSTYQELEQLDARKWNLYKNLLIKENPALQHDVSLWRKEIIKRVMVVYGISMVNAIKYAERALQKFLQLRSDFTVPPESMLLLKELALHYPVVAITNGNVDIKKIGLDDAFQFVLKAGNGFNSKPDIALFQQAALELDIAIEDLLHIGDHLLTDVYGAQNNNAQAVWFNPKAKQLDKAKLLPTIEVSDLKHLLKLL</sequence>
<evidence type="ECO:0000256" key="2">
    <source>
        <dbReference type="ARBA" id="ARBA00022801"/>
    </source>
</evidence>
<dbReference type="InterPro" id="IPR051400">
    <property type="entry name" value="HAD-like_hydrolase"/>
</dbReference>
<dbReference type="NCBIfam" id="TIGR01549">
    <property type="entry name" value="HAD-SF-IA-v1"/>
    <property type="match status" value="1"/>
</dbReference>
<keyword evidence="5" id="KW-1185">Reference proteome</keyword>
<name>A0ABU9HFR3_9GAMM</name>
<organism evidence="4 5">
    <name type="scientific">Psychromonas arctica</name>
    <dbReference type="NCBI Taxonomy" id="168275"/>
    <lineage>
        <taxon>Bacteria</taxon>
        <taxon>Pseudomonadati</taxon>
        <taxon>Pseudomonadota</taxon>
        <taxon>Gammaproteobacteria</taxon>
        <taxon>Alteromonadales</taxon>
        <taxon>Psychromonadaceae</taxon>
        <taxon>Psychromonas</taxon>
    </lineage>
</organism>
<dbReference type="Pfam" id="PF00702">
    <property type="entry name" value="Hydrolase"/>
    <property type="match status" value="1"/>
</dbReference>
<dbReference type="PANTHER" id="PTHR46470">
    <property type="entry name" value="N-ACYLNEURAMINATE-9-PHOSPHATASE"/>
    <property type="match status" value="1"/>
</dbReference>